<dbReference type="Pfam" id="PF00270">
    <property type="entry name" value="DEAD"/>
    <property type="match status" value="1"/>
</dbReference>
<evidence type="ECO:0000259" key="9">
    <source>
        <dbReference type="PROSITE" id="PS51192"/>
    </source>
</evidence>
<dbReference type="CDD" id="cd18791">
    <property type="entry name" value="SF2_C_RHA"/>
    <property type="match status" value="1"/>
</dbReference>
<keyword evidence="6" id="KW-0067">ATP-binding</keyword>
<dbReference type="Gene3D" id="1.20.120.1080">
    <property type="match status" value="1"/>
</dbReference>
<accession>A0A8S1J0H8</accession>
<dbReference type="InterPro" id="IPR011709">
    <property type="entry name" value="DEAD-box_helicase_OB_fold"/>
</dbReference>
<dbReference type="GO" id="GO:0016787">
    <property type="term" value="F:hydrolase activity"/>
    <property type="evidence" value="ECO:0007669"/>
    <property type="project" value="UniProtKB-KW"/>
</dbReference>
<feature type="domain" description="Helicase ATP-binding" evidence="9">
    <location>
        <begin position="16"/>
        <end position="180"/>
    </location>
</feature>
<dbReference type="GO" id="GO:0005524">
    <property type="term" value="F:ATP binding"/>
    <property type="evidence" value="ECO:0007669"/>
    <property type="project" value="UniProtKB-KW"/>
</dbReference>
<feature type="domain" description="Helicase C-terminal" evidence="10">
    <location>
        <begin position="206"/>
        <end position="380"/>
    </location>
</feature>
<dbReference type="PANTHER" id="PTHR18934:SF234">
    <property type="entry name" value="PRE-MRNA-SPLICING FACTOR ATP-DEPENDENT RNA HELICASE DEAH4-RELATED"/>
    <property type="match status" value="1"/>
</dbReference>
<dbReference type="PROSITE" id="PS51192">
    <property type="entry name" value="HELICASE_ATP_BIND_1"/>
    <property type="match status" value="1"/>
</dbReference>
<feature type="compositionally biased region" description="Basic and acidic residues" evidence="8">
    <location>
        <begin position="470"/>
        <end position="484"/>
    </location>
</feature>
<dbReference type="GO" id="GO:0006397">
    <property type="term" value="P:mRNA processing"/>
    <property type="evidence" value="ECO:0007669"/>
    <property type="project" value="UniProtKB-KW"/>
</dbReference>
<evidence type="ECO:0000256" key="7">
    <source>
        <dbReference type="ARBA" id="ARBA00047984"/>
    </source>
</evidence>
<dbReference type="PROSITE" id="PS51194">
    <property type="entry name" value="HELICASE_CTER"/>
    <property type="match status" value="1"/>
</dbReference>
<keyword evidence="3" id="KW-0547">Nucleotide-binding</keyword>
<evidence type="ECO:0000313" key="12">
    <source>
        <dbReference type="Proteomes" id="UP000708148"/>
    </source>
</evidence>
<dbReference type="InterPro" id="IPR001650">
    <property type="entry name" value="Helicase_C-like"/>
</dbReference>
<dbReference type="Proteomes" id="UP000708148">
    <property type="component" value="Unassembled WGS sequence"/>
</dbReference>
<evidence type="ECO:0000259" key="10">
    <source>
        <dbReference type="PROSITE" id="PS51194"/>
    </source>
</evidence>
<dbReference type="InterPro" id="IPR002464">
    <property type="entry name" value="DNA/RNA_helicase_DEAH_CS"/>
</dbReference>
<keyword evidence="5" id="KW-0347">Helicase</keyword>
<name>A0A8S1J0H8_9CHLO</name>
<dbReference type="FunFam" id="3.40.50.300:FF:000145">
    <property type="entry name" value="probable ATP-dependent RNA helicase DHX40"/>
    <property type="match status" value="1"/>
</dbReference>
<evidence type="ECO:0000256" key="5">
    <source>
        <dbReference type="ARBA" id="ARBA00022806"/>
    </source>
</evidence>
<dbReference type="Pfam" id="PF04408">
    <property type="entry name" value="WHD_HA2"/>
    <property type="match status" value="1"/>
</dbReference>
<dbReference type="InterPro" id="IPR048333">
    <property type="entry name" value="HA2_WH"/>
</dbReference>
<sequence>MDPASLPIRAHAKEILEAVRGSSVVVVIGDAGSGKTTQIPQILAKAGYGDDGKIVVTQPRRLAAISAARRVSEEMGVRLGAEVGYAVRFEEDTSSKTVIKYVTDGLLLRECLADTELSQYSVVMLDEAHERSLNTDILFGVLKSLVNSRKQALKLLITSATLDGKKFSEYFMNCPILNVPGVCFPVEIIHTMEDHVSNYMQAAMDVVLDLHVNQPPGDILVFLTGQAEIQKAVELLNKAVADLPEDTCDALQVLPLYAALPMEQQSLVFSPTPEGCRRCVVATNIAETSITVNNVVYVVDPGTVKQKSYNPLTGMGSLEVVTISHVQAKQRAGRAGRTQPGKCYRLYTKKFHDKEMADITLPEIQRTSLTSAVLYLKTLPLAIDVLRFDYLDAPKMEALEDALRQLYVLGAIDIDGKITTLGEQMAQLPVEPSLARALIASMECRCLDEMVIVAAMLSAENIFEDTGGPPDRDAAGRSRGKSEQEDNAVTRLAREGLGDHVLLLRIYQEWERAGFAPGWCRRGGLSVRSMRRARDIHKQLKANVRDLRRRVAGRDETRRSEKGSKKRGRHSDAPHEHSCEERGRSLDAQSALRKAVCVGFANRLAHRMAAHNGYRPLAPGAPLSQLHPSSARVSADSDGLLPEWIVYHECFGLSRPFLRQVCPVDDEWVQPLLPKMRNIEVKRLSGGASEPAGSACPKPAVSSGGADGALPQPALPARRNDDNAVEAARRRYLERKAGKRRK</sequence>
<dbReference type="GO" id="GO:0003723">
    <property type="term" value="F:RNA binding"/>
    <property type="evidence" value="ECO:0007669"/>
    <property type="project" value="TreeGrafter"/>
</dbReference>
<dbReference type="SUPFAM" id="SSF52540">
    <property type="entry name" value="P-loop containing nucleoside triphosphate hydrolases"/>
    <property type="match status" value="1"/>
</dbReference>
<dbReference type="InterPro" id="IPR011545">
    <property type="entry name" value="DEAD/DEAH_box_helicase_dom"/>
</dbReference>
<dbReference type="InterPro" id="IPR027417">
    <property type="entry name" value="P-loop_NTPase"/>
</dbReference>
<protein>
    <recommendedName>
        <fullName evidence="1">RNA helicase</fullName>
        <ecNumber evidence="1">3.6.4.13</ecNumber>
    </recommendedName>
</protein>
<dbReference type="Gene3D" id="3.40.50.300">
    <property type="entry name" value="P-loop containing nucleotide triphosphate hydrolases"/>
    <property type="match status" value="2"/>
</dbReference>
<keyword evidence="12" id="KW-1185">Reference proteome</keyword>
<dbReference type="GO" id="GO:0003724">
    <property type="term" value="F:RNA helicase activity"/>
    <property type="evidence" value="ECO:0007669"/>
    <property type="project" value="UniProtKB-EC"/>
</dbReference>
<evidence type="ECO:0000256" key="1">
    <source>
        <dbReference type="ARBA" id="ARBA00012552"/>
    </source>
</evidence>
<dbReference type="InterPro" id="IPR007502">
    <property type="entry name" value="Helicase-assoc_dom"/>
</dbReference>
<evidence type="ECO:0000256" key="8">
    <source>
        <dbReference type="SAM" id="MobiDB-lite"/>
    </source>
</evidence>
<gene>
    <name evidence="11" type="ORF">OSTQU699_LOCUS6486</name>
</gene>
<dbReference type="OrthoDB" id="10253254at2759"/>
<evidence type="ECO:0000256" key="6">
    <source>
        <dbReference type="ARBA" id="ARBA00022840"/>
    </source>
</evidence>
<evidence type="ECO:0000313" key="11">
    <source>
        <dbReference type="EMBL" id="CAD7701127.1"/>
    </source>
</evidence>
<keyword evidence="2" id="KW-0507">mRNA processing</keyword>
<evidence type="ECO:0000256" key="4">
    <source>
        <dbReference type="ARBA" id="ARBA00022801"/>
    </source>
</evidence>
<dbReference type="SMART" id="SM00487">
    <property type="entry name" value="DEXDc"/>
    <property type="match status" value="1"/>
</dbReference>
<feature type="compositionally biased region" description="Basic and acidic residues" evidence="8">
    <location>
        <begin position="552"/>
        <end position="563"/>
    </location>
</feature>
<dbReference type="AlphaFoldDB" id="A0A8S1J0H8"/>
<dbReference type="Pfam" id="PF07717">
    <property type="entry name" value="OB_NTP_bind"/>
    <property type="match status" value="1"/>
</dbReference>
<dbReference type="FunFam" id="3.40.50.300:FF:000615">
    <property type="entry name" value="pre-mRNA-splicing factor ATP-dependent RNA helicase DEAH7"/>
    <property type="match status" value="1"/>
</dbReference>
<comment type="caution">
    <text evidence="11">The sequence shown here is derived from an EMBL/GenBank/DDBJ whole genome shotgun (WGS) entry which is preliminary data.</text>
</comment>
<organism evidence="11 12">
    <name type="scientific">Ostreobium quekettii</name>
    <dbReference type="NCBI Taxonomy" id="121088"/>
    <lineage>
        <taxon>Eukaryota</taxon>
        <taxon>Viridiplantae</taxon>
        <taxon>Chlorophyta</taxon>
        <taxon>core chlorophytes</taxon>
        <taxon>Ulvophyceae</taxon>
        <taxon>TCBD clade</taxon>
        <taxon>Bryopsidales</taxon>
        <taxon>Ostreobineae</taxon>
        <taxon>Ostreobiaceae</taxon>
        <taxon>Ostreobium</taxon>
    </lineage>
</organism>
<dbReference type="Pfam" id="PF21010">
    <property type="entry name" value="HA2_C"/>
    <property type="match status" value="1"/>
</dbReference>
<feature type="region of interest" description="Disordered" evidence="8">
    <location>
        <begin position="545"/>
        <end position="585"/>
    </location>
</feature>
<dbReference type="PROSITE" id="PS00690">
    <property type="entry name" value="DEAH_ATP_HELICASE"/>
    <property type="match status" value="1"/>
</dbReference>
<keyword evidence="4" id="KW-0378">Hydrolase</keyword>
<dbReference type="SMART" id="SM00847">
    <property type="entry name" value="HA2"/>
    <property type="match status" value="1"/>
</dbReference>
<proteinExistence type="predicted"/>
<dbReference type="PANTHER" id="PTHR18934">
    <property type="entry name" value="ATP-DEPENDENT RNA HELICASE"/>
    <property type="match status" value="1"/>
</dbReference>
<dbReference type="Pfam" id="PF00271">
    <property type="entry name" value="Helicase_C"/>
    <property type="match status" value="1"/>
</dbReference>
<evidence type="ECO:0000256" key="3">
    <source>
        <dbReference type="ARBA" id="ARBA00022741"/>
    </source>
</evidence>
<reference evidence="11" key="1">
    <citation type="submission" date="2020-12" db="EMBL/GenBank/DDBJ databases">
        <authorList>
            <person name="Iha C."/>
        </authorList>
    </citation>
    <scope>NUCLEOTIDE SEQUENCE</scope>
</reference>
<feature type="region of interest" description="Disordered" evidence="8">
    <location>
        <begin position="686"/>
        <end position="725"/>
    </location>
</feature>
<comment type="catalytic activity">
    <reaction evidence="7">
        <text>ATP + H2O = ADP + phosphate + H(+)</text>
        <dbReference type="Rhea" id="RHEA:13065"/>
        <dbReference type="ChEBI" id="CHEBI:15377"/>
        <dbReference type="ChEBI" id="CHEBI:15378"/>
        <dbReference type="ChEBI" id="CHEBI:30616"/>
        <dbReference type="ChEBI" id="CHEBI:43474"/>
        <dbReference type="ChEBI" id="CHEBI:456216"/>
        <dbReference type="EC" id="3.6.4.13"/>
    </reaction>
</comment>
<dbReference type="EMBL" id="CAJHUC010001440">
    <property type="protein sequence ID" value="CAD7701127.1"/>
    <property type="molecule type" value="Genomic_DNA"/>
</dbReference>
<dbReference type="InterPro" id="IPR014001">
    <property type="entry name" value="Helicase_ATP-bd"/>
</dbReference>
<feature type="region of interest" description="Disordered" evidence="8">
    <location>
        <begin position="464"/>
        <end position="491"/>
    </location>
</feature>
<evidence type="ECO:0000256" key="2">
    <source>
        <dbReference type="ARBA" id="ARBA00022664"/>
    </source>
</evidence>
<feature type="compositionally biased region" description="Basic and acidic residues" evidence="8">
    <location>
        <begin position="570"/>
        <end position="585"/>
    </location>
</feature>
<dbReference type="EC" id="3.6.4.13" evidence="1"/>
<dbReference type="SMART" id="SM00490">
    <property type="entry name" value="HELICc"/>
    <property type="match status" value="1"/>
</dbReference>